<dbReference type="Gene3D" id="3.30.70.20">
    <property type="match status" value="1"/>
</dbReference>
<organism evidence="2">
    <name type="scientific">marine sediment metagenome</name>
    <dbReference type="NCBI Taxonomy" id="412755"/>
    <lineage>
        <taxon>unclassified sequences</taxon>
        <taxon>metagenomes</taxon>
        <taxon>ecological metagenomes</taxon>
    </lineage>
</organism>
<accession>X1E989</accession>
<dbReference type="InterPro" id="IPR017900">
    <property type="entry name" value="4Fe4S_Fe_S_CS"/>
</dbReference>
<reference evidence="2" key="1">
    <citation type="journal article" date="2014" name="Front. Microbiol.">
        <title>High frequency of phylogenetically diverse reductive dehalogenase-homologous genes in deep subseafloor sedimentary metagenomes.</title>
        <authorList>
            <person name="Kawai M."/>
            <person name="Futagami T."/>
            <person name="Toyoda A."/>
            <person name="Takaki Y."/>
            <person name="Nishi S."/>
            <person name="Hori S."/>
            <person name="Arai W."/>
            <person name="Tsubouchi T."/>
            <person name="Morono Y."/>
            <person name="Uchiyama I."/>
            <person name="Ito T."/>
            <person name="Fujiyama A."/>
            <person name="Inagaki F."/>
            <person name="Takami H."/>
        </authorList>
    </citation>
    <scope>NUCLEOTIDE SEQUENCE</scope>
    <source>
        <strain evidence="2">Expedition CK06-06</strain>
    </source>
</reference>
<dbReference type="PROSITE" id="PS00198">
    <property type="entry name" value="4FE4S_FER_1"/>
    <property type="match status" value="1"/>
</dbReference>
<feature type="domain" description="4Fe-4S ferredoxin-type" evidence="1">
    <location>
        <begin position="76"/>
        <end position="104"/>
    </location>
</feature>
<dbReference type="GO" id="GO:0051539">
    <property type="term" value="F:4 iron, 4 sulfur cluster binding"/>
    <property type="evidence" value="ECO:0007669"/>
    <property type="project" value="InterPro"/>
</dbReference>
<dbReference type="PROSITE" id="PS51379">
    <property type="entry name" value="4FE4S_FER_2"/>
    <property type="match status" value="2"/>
</dbReference>
<dbReference type="Gene3D" id="3.10.20.600">
    <property type="match status" value="1"/>
</dbReference>
<evidence type="ECO:0000259" key="1">
    <source>
        <dbReference type="PROSITE" id="PS51379"/>
    </source>
</evidence>
<dbReference type="PANTHER" id="PTHR43034">
    <property type="entry name" value="ION-TRANSLOCATING OXIDOREDUCTASE COMPLEX SUBUNIT C"/>
    <property type="match status" value="1"/>
</dbReference>
<dbReference type="InterPro" id="IPR017896">
    <property type="entry name" value="4Fe4S_Fe-S-bd"/>
</dbReference>
<dbReference type="EMBL" id="BARU01001099">
    <property type="protein sequence ID" value="GAH29152.1"/>
    <property type="molecule type" value="Genomic_DNA"/>
</dbReference>
<proteinExistence type="predicted"/>
<gene>
    <name evidence="2" type="ORF">S03H2_03080</name>
</gene>
<evidence type="ECO:0000313" key="2">
    <source>
        <dbReference type="EMBL" id="GAH29152.1"/>
    </source>
</evidence>
<dbReference type="InterPro" id="IPR010208">
    <property type="entry name" value="Ion_transpt_RnfC/RsxC"/>
</dbReference>
<dbReference type="InterPro" id="IPR019554">
    <property type="entry name" value="Soluble_ligand-bd"/>
</dbReference>
<dbReference type="GO" id="GO:0009055">
    <property type="term" value="F:electron transfer activity"/>
    <property type="evidence" value="ECO:0007669"/>
    <property type="project" value="InterPro"/>
</dbReference>
<dbReference type="PANTHER" id="PTHR43034:SF2">
    <property type="entry name" value="ION-TRANSLOCATING OXIDOREDUCTASE COMPLEX SUBUNIT C"/>
    <property type="match status" value="1"/>
</dbReference>
<dbReference type="GO" id="GO:0016020">
    <property type="term" value="C:membrane"/>
    <property type="evidence" value="ECO:0007669"/>
    <property type="project" value="InterPro"/>
</dbReference>
<comment type="caution">
    <text evidence="2">The sequence shown here is derived from an EMBL/GenBank/DDBJ whole genome shotgun (WGS) entry which is preliminary data.</text>
</comment>
<sequence>VVTVTGEGVLNPGNFYVPIGTQVSELIEFSGGLSKEAAKVILGGPMMGIAIADLTTPITKTTGAVTILTKEQIGKAKFARRQTACIRCGRCLEICPEHLNPTKIAHAVKNNLLDVAESYYISGCMECGCCSYVCPANIELTGYIRTGKIFLARQKKKMLE</sequence>
<feature type="non-terminal residue" evidence="2">
    <location>
        <position position="1"/>
    </location>
</feature>
<dbReference type="SUPFAM" id="SSF46548">
    <property type="entry name" value="alpha-helical ferredoxin"/>
    <property type="match status" value="1"/>
</dbReference>
<protein>
    <recommendedName>
        <fullName evidence="1">4Fe-4S ferredoxin-type domain-containing protein</fullName>
    </recommendedName>
</protein>
<name>X1E989_9ZZZZ</name>
<dbReference type="Pfam" id="PF10531">
    <property type="entry name" value="SLBB"/>
    <property type="match status" value="1"/>
</dbReference>
<feature type="domain" description="4Fe-4S ferredoxin-type" evidence="1">
    <location>
        <begin position="115"/>
        <end position="143"/>
    </location>
</feature>
<dbReference type="Pfam" id="PF13183">
    <property type="entry name" value="Fer4_8"/>
    <property type="match status" value="1"/>
</dbReference>
<dbReference type="AlphaFoldDB" id="X1E989"/>